<accession>A0A3E4YL82</accession>
<comment type="caution">
    <text evidence="1">The sequence shown here is derived from an EMBL/GenBank/DDBJ whole genome shotgun (WGS) entry which is preliminary data.</text>
</comment>
<gene>
    <name evidence="1" type="ORF">DXB99_02175</name>
</gene>
<sequence length="80" mass="9670">MRDRGYLRKMRNRAIHRKKNISHNIYGSDWYKNDGMYSKGKIHCSCPICKYSKVYDLPTHKTDLEDLEYKDALNDYYENT</sequence>
<protein>
    <submittedName>
        <fullName evidence="1">Uncharacterized protein</fullName>
    </submittedName>
</protein>
<dbReference type="RefSeq" id="WP_117718111.1">
    <property type="nucleotide sequence ID" value="NZ_CP143947.1"/>
</dbReference>
<organism evidence="1 2">
    <name type="scientific">Agathobacter rectalis</name>
    <dbReference type="NCBI Taxonomy" id="39491"/>
    <lineage>
        <taxon>Bacteria</taxon>
        <taxon>Bacillati</taxon>
        <taxon>Bacillota</taxon>
        <taxon>Clostridia</taxon>
        <taxon>Lachnospirales</taxon>
        <taxon>Lachnospiraceae</taxon>
        <taxon>Agathobacter</taxon>
    </lineage>
</organism>
<proteinExistence type="predicted"/>
<dbReference type="AlphaFoldDB" id="A0A3E4YL82"/>
<evidence type="ECO:0000313" key="1">
    <source>
        <dbReference type="EMBL" id="RGM75353.1"/>
    </source>
</evidence>
<evidence type="ECO:0000313" key="2">
    <source>
        <dbReference type="Proteomes" id="UP000260758"/>
    </source>
</evidence>
<reference evidence="1 2" key="1">
    <citation type="submission" date="2018-08" db="EMBL/GenBank/DDBJ databases">
        <title>A genome reference for cultivated species of the human gut microbiota.</title>
        <authorList>
            <person name="Zou Y."/>
            <person name="Xue W."/>
            <person name="Luo G."/>
        </authorList>
    </citation>
    <scope>NUCLEOTIDE SEQUENCE [LARGE SCALE GENOMIC DNA]</scope>
    <source>
        <strain evidence="1 2">OM07-13</strain>
    </source>
</reference>
<dbReference type="EMBL" id="QSTP01000001">
    <property type="protein sequence ID" value="RGM75353.1"/>
    <property type="molecule type" value="Genomic_DNA"/>
</dbReference>
<name>A0A3E4YL82_9FIRM</name>
<dbReference type="Proteomes" id="UP000260758">
    <property type="component" value="Unassembled WGS sequence"/>
</dbReference>